<dbReference type="STRING" id="1317121.ATO11_20665"/>
<sequence>MAEAFGSYGDFQGFTLDDVKGMSTEEQVDMIVDWFNYHFEDPQNDTPYNKDLGGYVFLWGGPFDANETIQDFFSDAVNFDTMMLAVDHIQRDGTLDWAPTTRGDFYEHPDEEIEEEELTLDTPEEVPNEPEARAEVLARLDELEALVQPILDQANTQAPPMMGHNNPPEELEVVQAVSKEEWQNIKLTIEVVRTEVTSEEPDLKVVDGGKNLFISAAKALGIWIKNRFNAAVDAGAAFGAVYGITNPEAAKAALINAAQAIQNWVASLPLPF</sequence>
<dbReference type="EMBL" id="AQQZ01000029">
    <property type="protein sequence ID" value="KNG91810.1"/>
    <property type="molecule type" value="Genomic_DNA"/>
</dbReference>
<reference evidence="1 2" key="1">
    <citation type="journal article" date="2015" name="Int. J. Syst. Evol. Microbiol.">
        <title>Aestuariivita atlantica sp. nov., isolated from deep sea sediment of the Atlantic Ocean.</title>
        <authorList>
            <person name="Li G."/>
            <person name="Lai Q."/>
            <person name="Du Y."/>
            <person name="Liu X."/>
            <person name="Sun F."/>
            <person name="Shao Z."/>
        </authorList>
    </citation>
    <scope>NUCLEOTIDE SEQUENCE [LARGE SCALE GENOMIC DNA]</scope>
    <source>
        <strain evidence="1 2">22II-S11-z3</strain>
    </source>
</reference>
<dbReference type="Proteomes" id="UP000036938">
    <property type="component" value="Unassembled WGS sequence"/>
</dbReference>
<gene>
    <name evidence="1" type="ORF">ATO11_20665</name>
</gene>
<dbReference type="RefSeq" id="WP_050532803.1">
    <property type="nucleotide sequence ID" value="NZ_AQQZ01000029.1"/>
</dbReference>
<dbReference type="OrthoDB" id="7597224at2"/>
<proteinExistence type="predicted"/>
<dbReference type="AlphaFoldDB" id="A0A0L1JJ65"/>
<comment type="caution">
    <text evidence="1">The sequence shown here is derived from an EMBL/GenBank/DDBJ whole genome shotgun (WGS) entry which is preliminary data.</text>
</comment>
<evidence type="ECO:0000313" key="2">
    <source>
        <dbReference type="Proteomes" id="UP000036938"/>
    </source>
</evidence>
<keyword evidence="2" id="KW-1185">Reference proteome</keyword>
<protein>
    <submittedName>
        <fullName evidence="1">Uncharacterized protein</fullName>
    </submittedName>
</protein>
<evidence type="ECO:0000313" key="1">
    <source>
        <dbReference type="EMBL" id="KNG91810.1"/>
    </source>
</evidence>
<accession>A0A0L1JJ65</accession>
<name>A0A0L1JJ65_9RHOB</name>
<organism evidence="1 2">
    <name type="scientific">Pseudaestuariivita atlantica</name>
    <dbReference type="NCBI Taxonomy" id="1317121"/>
    <lineage>
        <taxon>Bacteria</taxon>
        <taxon>Pseudomonadati</taxon>
        <taxon>Pseudomonadota</taxon>
        <taxon>Alphaproteobacteria</taxon>
        <taxon>Rhodobacterales</taxon>
        <taxon>Paracoccaceae</taxon>
        <taxon>Pseudaestuariivita</taxon>
    </lineage>
</organism>